<protein>
    <submittedName>
        <fullName evidence="1">Uncharacterized protein</fullName>
    </submittedName>
</protein>
<reference evidence="1 2" key="1">
    <citation type="submission" date="2024-02" db="EMBL/GenBank/DDBJ databases">
        <title>Chromosome-scale genome assembly of the rough periwinkle Littorina saxatilis.</title>
        <authorList>
            <person name="De Jode A."/>
            <person name="Faria R."/>
            <person name="Formenti G."/>
            <person name="Sims Y."/>
            <person name="Smith T.P."/>
            <person name="Tracey A."/>
            <person name="Wood J.M.D."/>
            <person name="Zagrodzka Z.B."/>
            <person name="Johannesson K."/>
            <person name="Butlin R.K."/>
            <person name="Leder E.H."/>
        </authorList>
    </citation>
    <scope>NUCLEOTIDE SEQUENCE [LARGE SCALE GENOMIC DNA]</scope>
    <source>
        <strain evidence="1">Snail1</strain>
        <tissue evidence="1">Muscle</tissue>
    </source>
</reference>
<sequence length="78" mass="8779">MQLTIDSKTCAASNVNDICEWGTVTRRCCKSGDHCCFSTWPQPTLPSYKTCNSRFGCSVQRGLAFPRQGRQIRFSENP</sequence>
<proteinExistence type="predicted"/>
<accession>A0AAN9BGA9</accession>
<organism evidence="1 2">
    <name type="scientific">Littorina saxatilis</name>
    <dbReference type="NCBI Taxonomy" id="31220"/>
    <lineage>
        <taxon>Eukaryota</taxon>
        <taxon>Metazoa</taxon>
        <taxon>Spiralia</taxon>
        <taxon>Lophotrochozoa</taxon>
        <taxon>Mollusca</taxon>
        <taxon>Gastropoda</taxon>
        <taxon>Caenogastropoda</taxon>
        <taxon>Littorinimorpha</taxon>
        <taxon>Littorinoidea</taxon>
        <taxon>Littorinidae</taxon>
        <taxon>Littorina</taxon>
    </lineage>
</organism>
<keyword evidence="2" id="KW-1185">Reference proteome</keyword>
<evidence type="ECO:0000313" key="2">
    <source>
        <dbReference type="Proteomes" id="UP001374579"/>
    </source>
</evidence>
<evidence type="ECO:0000313" key="1">
    <source>
        <dbReference type="EMBL" id="KAK7105641.1"/>
    </source>
</evidence>
<gene>
    <name evidence="1" type="ORF">V1264_016996</name>
</gene>
<dbReference type="Proteomes" id="UP001374579">
    <property type="component" value="Unassembled WGS sequence"/>
</dbReference>
<comment type="caution">
    <text evidence="1">The sequence shown here is derived from an EMBL/GenBank/DDBJ whole genome shotgun (WGS) entry which is preliminary data.</text>
</comment>
<dbReference type="EMBL" id="JBAMIC010000007">
    <property type="protein sequence ID" value="KAK7105641.1"/>
    <property type="molecule type" value="Genomic_DNA"/>
</dbReference>
<name>A0AAN9BGA9_9CAEN</name>
<dbReference type="AlphaFoldDB" id="A0AAN9BGA9"/>